<dbReference type="PANTHER" id="PTHR24148">
    <property type="entry name" value="ANKYRIN REPEAT DOMAIN-CONTAINING PROTEIN 39 HOMOLOG-RELATED"/>
    <property type="match status" value="1"/>
</dbReference>
<dbReference type="AlphaFoldDB" id="A0AAV9P6R1"/>
<evidence type="ECO:0000259" key="1">
    <source>
        <dbReference type="Pfam" id="PF06985"/>
    </source>
</evidence>
<sequence length="216" mass="24034">MADMYFPDAQIESSENIINMPLAFAKIGWADCRFYSMSTEQAAPLVPEVPWDPSEADSLESGSDDGEGMLYAFTGGMDEKTYAPAREYEYTSLKSWANIRVLDILPTTDPEDPIICQLRLTAVNDPHPYLAVSYAWGHIADDGSHLDHVIFCDGTPLNITSSLHAGLKRIREAWMTQASLTLWVDGICIDQSNQAERAIQVMLMDEIYSNCLGLMV</sequence>
<reference evidence="2 3" key="1">
    <citation type="submission" date="2023-08" db="EMBL/GenBank/DDBJ databases">
        <title>Black Yeasts Isolated from many extreme environments.</title>
        <authorList>
            <person name="Coleine C."/>
            <person name="Stajich J.E."/>
            <person name="Selbmann L."/>
        </authorList>
    </citation>
    <scope>NUCLEOTIDE SEQUENCE [LARGE SCALE GENOMIC DNA]</scope>
    <source>
        <strain evidence="2 3">CCFEE 5935</strain>
    </source>
</reference>
<accession>A0AAV9P6R1</accession>
<organism evidence="2 3">
    <name type="scientific">Saxophila tyrrhenica</name>
    <dbReference type="NCBI Taxonomy" id="1690608"/>
    <lineage>
        <taxon>Eukaryota</taxon>
        <taxon>Fungi</taxon>
        <taxon>Dikarya</taxon>
        <taxon>Ascomycota</taxon>
        <taxon>Pezizomycotina</taxon>
        <taxon>Dothideomycetes</taxon>
        <taxon>Dothideomycetidae</taxon>
        <taxon>Mycosphaerellales</taxon>
        <taxon>Extremaceae</taxon>
        <taxon>Saxophila</taxon>
    </lineage>
</organism>
<dbReference type="PANTHER" id="PTHR24148:SF73">
    <property type="entry name" value="HET DOMAIN PROTEIN (AFU_ORTHOLOGUE AFUA_8G01020)"/>
    <property type="match status" value="1"/>
</dbReference>
<comment type="caution">
    <text evidence="2">The sequence shown here is derived from an EMBL/GenBank/DDBJ whole genome shotgun (WGS) entry which is preliminary data.</text>
</comment>
<protein>
    <recommendedName>
        <fullName evidence="1">Heterokaryon incompatibility domain-containing protein</fullName>
    </recommendedName>
</protein>
<evidence type="ECO:0000313" key="2">
    <source>
        <dbReference type="EMBL" id="KAK5166933.1"/>
    </source>
</evidence>
<dbReference type="RefSeq" id="XP_064656741.1">
    <property type="nucleotide sequence ID" value="XM_064804899.1"/>
</dbReference>
<gene>
    <name evidence="2" type="ORF">LTR77_007662</name>
</gene>
<name>A0AAV9P6R1_9PEZI</name>
<dbReference type="Pfam" id="PF06985">
    <property type="entry name" value="HET"/>
    <property type="match status" value="1"/>
</dbReference>
<dbReference type="EMBL" id="JAVRRT010000012">
    <property type="protein sequence ID" value="KAK5166933.1"/>
    <property type="molecule type" value="Genomic_DNA"/>
</dbReference>
<dbReference type="InterPro" id="IPR052895">
    <property type="entry name" value="HetReg/Transcr_Mod"/>
</dbReference>
<dbReference type="Proteomes" id="UP001337655">
    <property type="component" value="Unassembled WGS sequence"/>
</dbReference>
<evidence type="ECO:0000313" key="3">
    <source>
        <dbReference type="Proteomes" id="UP001337655"/>
    </source>
</evidence>
<keyword evidence="3" id="KW-1185">Reference proteome</keyword>
<dbReference type="InterPro" id="IPR010730">
    <property type="entry name" value="HET"/>
</dbReference>
<proteinExistence type="predicted"/>
<dbReference type="GeneID" id="89928998"/>
<feature type="domain" description="Heterokaryon incompatibility" evidence="1">
    <location>
        <begin position="129"/>
        <end position="211"/>
    </location>
</feature>